<sequence>MEGKVDAVALAVKSGDFEYLADKMRAAGRPSAQREVQELEEEQHEHGKYRKVGLSREPRGPGSAPAACVHWKPRVLGPCLGPSRPALDIAARPGCQP</sequence>
<accession>A0ABN9Q8V2</accession>
<keyword evidence="3" id="KW-1185">Reference proteome</keyword>
<feature type="non-terminal residue" evidence="2">
    <location>
        <position position="97"/>
    </location>
</feature>
<protein>
    <submittedName>
        <fullName evidence="2">Uncharacterized protein</fullName>
    </submittedName>
</protein>
<comment type="caution">
    <text evidence="2">The sequence shown here is derived from an EMBL/GenBank/DDBJ whole genome shotgun (WGS) entry which is preliminary data.</text>
</comment>
<feature type="region of interest" description="Disordered" evidence="1">
    <location>
        <begin position="28"/>
        <end position="67"/>
    </location>
</feature>
<dbReference type="EMBL" id="CAUYUJ010002500">
    <property type="protein sequence ID" value="CAK0801054.1"/>
    <property type="molecule type" value="Genomic_DNA"/>
</dbReference>
<evidence type="ECO:0000313" key="2">
    <source>
        <dbReference type="EMBL" id="CAK0801054.1"/>
    </source>
</evidence>
<proteinExistence type="predicted"/>
<organism evidence="2 3">
    <name type="scientific">Prorocentrum cordatum</name>
    <dbReference type="NCBI Taxonomy" id="2364126"/>
    <lineage>
        <taxon>Eukaryota</taxon>
        <taxon>Sar</taxon>
        <taxon>Alveolata</taxon>
        <taxon>Dinophyceae</taxon>
        <taxon>Prorocentrales</taxon>
        <taxon>Prorocentraceae</taxon>
        <taxon>Prorocentrum</taxon>
    </lineage>
</organism>
<evidence type="ECO:0000256" key="1">
    <source>
        <dbReference type="SAM" id="MobiDB-lite"/>
    </source>
</evidence>
<dbReference type="Proteomes" id="UP001189429">
    <property type="component" value="Unassembled WGS sequence"/>
</dbReference>
<name>A0ABN9Q8V2_9DINO</name>
<evidence type="ECO:0000313" key="3">
    <source>
        <dbReference type="Proteomes" id="UP001189429"/>
    </source>
</evidence>
<reference evidence="2" key="1">
    <citation type="submission" date="2023-10" db="EMBL/GenBank/DDBJ databases">
        <authorList>
            <person name="Chen Y."/>
            <person name="Shah S."/>
            <person name="Dougan E. K."/>
            <person name="Thang M."/>
            <person name="Chan C."/>
        </authorList>
    </citation>
    <scope>NUCLEOTIDE SEQUENCE [LARGE SCALE GENOMIC DNA]</scope>
</reference>
<gene>
    <name evidence="2" type="ORF">PCOR1329_LOCUS9042</name>
</gene>